<dbReference type="EMBL" id="JANBUO010003615">
    <property type="protein sequence ID" value="KAJ2790122.1"/>
    <property type="molecule type" value="Genomic_DNA"/>
</dbReference>
<feature type="region of interest" description="Disordered" evidence="7">
    <location>
        <begin position="150"/>
        <end position="290"/>
    </location>
</feature>
<accession>A0A9W8LPK7</accession>
<dbReference type="OrthoDB" id="515401at2759"/>
<protein>
    <submittedName>
        <fullName evidence="9">Sodium- and chloride-dependent GABA transporter 1</fullName>
    </submittedName>
</protein>
<dbReference type="AlphaFoldDB" id="A0A9W8LPK7"/>
<feature type="compositionally biased region" description="Low complexity" evidence="7">
    <location>
        <begin position="265"/>
        <end position="285"/>
    </location>
</feature>
<dbReference type="PROSITE" id="PS00344">
    <property type="entry name" value="GATA_ZN_FINGER_1"/>
    <property type="match status" value="1"/>
</dbReference>
<dbReference type="SMART" id="SM00401">
    <property type="entry name" value="ZnF_GATA"/>
    <property type="match status" value="1"/>
</dbReference>
<comment type="caution">
    <text evidence="9">The sequence shown here is derived from an EMBL/GenBank/DDBJ whole genome shotgun (WGS) entry which is preliminary data.</text>
</comment>
<dbReference type="GO" id="GO:0000122">
    <property type="term" value="P:negative regulation of transcription by RNA polymerase II"/>
    <property type="evidence" value="ECO:0007669"/>
    <property type="project" value="TreeGrafter"/>
</dbReference>
<evidence type="ECO:0000256" key="4">
    <source>
        <dbReference type="ARBA" id="ARBA00022833"/>
    </source>
</evidence>
<reference evidence="9" key="1">
    <citation type="submission" date="2022-07" db="EMBL/GenBank/DDBJ databases">
        <title>Phylogenomic reconstructions and comparative analyses of Kickxellomycotina fungi.</title>
        <authorList>
            <person name="Reynolds N.K."/>
            <person name="Stajich J.E."/>
            <person name="Barry K."/>
            <person name="Grigoriev I.V."/>
            <person name="Crous P."/>
            <person name="Smith M.E."/>
        </authorList>
    </citation>
    <scope>NUCLEOTIDE SEQUENCE</scope>
    <source>
        <strain evidence="9">NRRL 1565</strain>
    </source>
</reference>
<dbReference type="GO" id="GO:0000981">
    <property type="term" value="F:DNA-binding transcription factor activity, RNA polymerase II-specific"/>
    <property type="evidence" value="ECO:0007669"/>
    <property type="project" value="TreeGrafter"/>
</dbReference>
<evidence type="ECO:0000256" key="3">
    <source>
        <dbReference type="ARBA" id="ARBA00022771"/>
    </source>
</evidence>
<feature type="region of interest" description="Disordered" evidence="7">
    <location>
        <begin position="32"/>
        <end position="126"/>
    </location>
</feature>
<dbReference type="PROSITE" id="PS50114">
    <property type="entry name" value="GATA_ZN_FINGER_2"/>
    <property type="match status" value="1"/>
</dbReference>
<dbReference type="GO" id="GO:0008270">
    <property type="term" value="F:zinc ion binding"/>
    <property type="evidence" value="ECO:0007669"/>
    <property type="project" value="UniProtKB-KW"/>
</dbReference>
<evidence type="ECO:0000256" key="5">
    <source>
        <dbReference type="ARBA" id="ARBA00023242"/>
    </source>
</evidence>
<evidence type="ECO:0000313" key="9">
    <source>
        <dbReference type="EMBL" id="KAJ2790122.1"/>
    </source>
</evidence>
<evidence type="ECO:0000256" key="2">
    <source>
        <dbReference type="ARBA" id="ARBA00022723"/>
    </source>
</evidence>
<dbReference type="PANTHER" id="PTHR10071">
    <property type="entry name" value="TRANSCRIPTION FACTOR GATA FAMILY MEMBER"/>
    <property type="match status" value="1"/>
</dbReference>
<dbReference type="InterPro" id="IPR039355">
    <property type="entry name" value="Transcription_factor_GATA"/>
</dbReference>
<keyword evidence="5" id="KW-0539">Nucleus</keyword>
<keyword evidence="2" id="KW-0479">Metal-binding</keyword>
<dbReference type="CDD" id="cd00202">
    <property type="entry name" value="ZnF_GATA"/>
    <property type="match status" value="1"/>
</dbReference>
<dbReference type="InterPro" id="IPR013088">
    <property type="entry name" value="Znf_NHR/GATA"/>
</dbReference>
<evidence type="ECO:0000256" key="6">
    <source>
        <dbReference type="PROSITE-ProRule" id="PRU00094"/>
    </source>
</evidence>
<keyword evidence="10" id="KW-1185">Reference proteome</keyword>
<evidence type="ECO:0000259" key="8">
    <source>
        <dbReference type="PROSITE" id="PS50114"/>
    </source>
</evidence>
<dbReference type="Pfam" id="PF00320">
    <property type="entry name" value="GATA"/>
    <property type="match status" value="1"/>
</dbReference>
<dbReference type="GO" id="GO:0000978">
    <property type="term" value="F:RNA polymerase II cis-regulatory region sequence-specific DNA binding"/>
    <property type="evidence" value="ECO:0007669"/>
    <property type="project" value="TreeGrafter"/>
</dbReference>
<name>A0A9W8LPK7_9FUNG</name>
<dbReference type="GO" id="GO:0005634">
    <property type="term" value="C:nucleus"/>
    <property type="evidence" value="ECO:0007669"/>
    <property type="project" value="UniProtKB-SubCell"/>
</dbReference>
<gene>
    <name evidence="9" type="primary">GAT1</name>
    <name evidence="9" type="ORF">H4R20_007066</name>
</gene>
<feature type="region of interest" description="Disordered" evidence="7">
    <location>
        <begin position="332"/>
        <end position="376"/>
    </location>
</feature>
<organism evidence="9 10">
    <name type="scientific">Coemansia guatemalensis</name>
    <dbReference type="NCBI Taxonomy" id="2761395"/>
    <lineage>
        <taxon>Eukaryota</taxon>
        <taxon>Fungi</taxon>
        <taxon>Fungi incertae sedis</taxon>
        <taxon>Zoopagomycota</taxon>
        <taxon>Kickxellomycotina</taxon>
        <taxon>Kickxellomycetes</taxon>
        <taxon>Kickxellales</taxon>
        <taxon>Kickxellaceae</taxon>
        <taxon>Coemansia</taxon>
    </lineage>
</organism>
<proteinExistence type="predicted"/>
<dbReference type="PRINTS" id="PR00619">
    <property type="entry name" value="GATAZNFINGER"/>
</dbReference>
<dbReference type="Gene3D" id="3.30.50.10">
    <property type="entry name" value="Erythroid Transcription Factor GATA-1, subunit A"/>
    <property type="match status" value="1"/>
</dbReference>
<feature type="non-terminal residue" evidence="9">
    <location>
        <position position="376"/>
    </location>
</feature>
<comment type="subcellular location">
    <subcellularLocation>
        <location evidence="1">Nucleus</location>
    </subcellularLocation>
</comment>
<evidence type="ECO:0000256" key="1">
    <source>
        <dbReference type="ARBA" id="ARBA00004123"/>
    </source>
</evidence>
<feature type="compositionally biased region" description="Basic residues" evidence="7">
    <location>
        <begin position="334"/>
        <end position="343"/>
    </location>
</feature>
<feature type="domain" description="GATA-type" evidence="8">
    <location>
        <begin position="291"/>
        <end position="338"/>
    </location>
</feature>
<keyword evidence="3 6" id="KW-0863">Zinc-finger</keyword>
<evidence type="ECO:0000256" key="7">
    <source>
        <dbReference type="SAM" id="MobiDB-lite"/>
    </source>
</evidence>
<dbReference type="Proteomes" id="UP001140094">
    <property type="component" value="Unassembled WGS sequence"/>
</dbReference>
<evidence type="ECO:0000313" key="10">
    <source>
        <dbReference type="Proteomes" id="UP001140094"/>
    </source>
</evidence>
<dbReference type="PANTHER" id="PTHR10071:SF281">
    <property type="entry name" value="BOX A-BINDING FACTOR-RELATED"/>
    <property type="match status" value="1"/>
</dbReference>
<dbReference type="FunFam" id="3.30.50.10:FF:000007">
    <property type="entry name" value="Nitrogen regulatory AreA, N-terminal"/>
    <property type="match status" value="1"/>
</dbReference>
<keyword evidence="4" id="KW-0862">Zinc</keyword>
<feature type="compositionally biased region" description="Low complexity" evidence="7">
    <location>
        <begin position="344"/>
        <end position="369"/>
    </location>
</feature>
<feature type="compositionally biased region" description="Low complexity" evidence="7">
    <location>
        <begin position="43"/>
        <end position="79"/>
    </location>
</feature>
<dbReference type="SUPFAM" id="SSF57716">
    <property type="entry name" value="Glucocorticoid receptor-like (DNA-binding domain)"/>
    <property type="match status" value="1"/>
</dbReference>
<sequence length="376" mass="38958">MLPGSGHGPAPDADPITAAFYSAFGFPAAHGVSLPTVPPTMPQPQQEQQQHQPGLNPSAAAALASQLARHQLSAASAQLPTAASSTWKSVPIADDTVQPSDAAMPSGAAALPPKHQPFGVSAQPSAGNVTASSEALQMLYFSELARRASAAATGDSGPLPRPPMTAPAAQSLVAQRRHAADRVPRTIDPSAIDLPPARSPAPQTPAKRPRIPVSEPSCRAPTAPALPRSASLDTSAATPLKRPRPNPAPHMSKRPGNSSADHAPKSNNSSAASAESDSPAAANSNGHPLVCTNCSTTTTPLWRRDPEGRPLCNACGLFFKLHGVTRPLSLKTNVIKKRNRSGAKKQSAQQSSPAIQQQQQQQQKPLIPQRPVAANG</sequence>
<dbReference type="GO" id="GO:0045944">
    <property type="term" value="P:positive regulation of transcription by RNA polymerase II"/>
    <property type="evidence" value="ECO:0007669"/>
    <property type="project" value="TreeGrafter"/>
</dbReference>
<dbReference type="InterPro" id="IPR000679">
    <property type="entry name" value="Znf_GATA"/>
</dbReference>